<organism evidence="2 3">
    <name type="scientific">Phytophthora fragariae</name>
    <dbReference type="NCBI Taxonomy" id="53985"/>
    <lineage>
        <taxon>Eukaryota</taxon>
        <taxon>Sar</taxon>
        <taxon>Stramenopiles</taxon>
        <taxon>Oomycota</taxon>
        <taxon>Peronosporomycetes</taxon>
        <taxon>Peronosporales</taxon>
        <taxon>Peronosporaceae</taxon>
        <taxon>Phytophthora</taxon>
    </lineage>
</organism>
<feature type="region of interest" description="Disordered" evidence="1">
    <location>
        <begin position="1"/>
        <end position="30"/>
    </location>
</feature>
<protein>
    <submittedName>
        <fullName evidence="2">Uncharacterized protein</fullName>
    </submittedName>
</protein>
<gene>
    <name evidence="2" type="ORF">PF004_g25104</name>
</gene>
<reference evidence="2 3" key="1">
    <citation type="submission" date="2018-09" db="EMBL/GenBank/DDBJ databases">
        <title>Genomic investigation of the strawberry pathogen Phytophthora fragariae indicates pathogenicity is determined by transcriptional variation in three key races.</title>
        <authorList>
            <person name="Adams T.M."/>
            <person name="Armitage A.D."/>
            <person name="Sobczyk M.K."/>
            <person name="Bates H.J."/>
            <person name="Dunwell J.M."/>
            <person name="Nellist C.F."/>
            <person name="Harrison R.J."/>
        </authorList>
    </citation>
    <scope>NUCLEOTIDE SEQUENCE [LARGE SCALE GENOMIC DNA]</scope>
    <source>
        <strain evidence="2 3">BC-23</strain>
    </source>
</reference>
<name>A0A6G0MU49_9STRA</name>
<proteinExistence type="predicted"/>
<evidence type="ECO:0000256" key="1">
    <source>
        <dbReference type="SAM" id="MobiDB-lite"/>
    </source>
</evidence>
<dbReference type="EMBL" id="QXGC01002998">
    <property type="protein sequence ID" value="KAE9179587.1"/>
    <property type="molecule type" value="Genomic_DNA"/>
</dbReference>
<evidence type="ECO:0000313" key="2">
    <source>
        <dbReference type="EMBL" id="KAE9179587.1"/>
    </source>
</evidence>
<evidence type="ECO:0000313" key="3">
    <source>
        <dbReference type="Proteomes" id="UP000476176"/>
    </source>
</evidence>
<comment type="caution">
    <text evidence="2">The sequence shown here is derived from an EMBL/GenBank/DDBJ whole genome shotgun (WGS) entry which is preliminary data.</text>
</comment>
<dbReference type="Proteomes" id="UP000476176">
    <property type="component" value="Unassembled WGS sequence"/>
</dbReference>
<accession>A0A6G0MU49</accession>
<dbReference type="AlphaFoldDB" id="A0A6G0MU49"/>
<sequence length="115" mass="12451">MLQSRNAEAKRHVPQGDVSTTTRPDLHSPDRIQTLFNAAMGRFLREQQTAGQPQPVPNPTKIPDAQDVDMESVGSYHGSQNEFDPDNLSIDTPRRVVLASAEASPGSATSTPSIL</sequence>
<feature type="region of interest" description="Disordered" evidence="1">
    <location>
        <begin position="42"/>
        <end position="91"/>
    </location>
</feature>